<feature type="domain" description="Histidine kinase" evidence="6">
    <location>
        <begin position="1"/>
        <end position="114"/>
    </location>
</feature>
<evidence type="ECO:0000256" key="1">
    <source>
        <dbReference type="ARBA" id="ARBA00000085"/>
    </source>
</evidence>
<evidence type="ECO:0000256" key="5">
    <source>
        <dbReference type="ARBA" id="ARBA00023012"/>
    </source>
</evidence>
<comment type="catalytic activity">
    <reaction evidence="1">
        <text>ATP + protein L-histidine = ADP + protein N-phospho-L-histidine.</text>
        <dbReference type="EC" id="2.7.13.3"/>
    </reaction>
</comment>
<evidence type="ECO:0000313" key="7">
    <source>
        <dbReference type="EMBL" id="CAB4997765.1"/>
    </source>
</evidence>
<dbReference type="PANTHER" id="PTHR43711:SF1">
    <property type="entry name" value="HISTIDINE KINASE 1"/>
    <property type="match status" value="1"/>
</dbReference>
<gene>
    <name evidence="7" type="ORF">UFOPK3927_01693</name>
</gene>
<dbReference type="EC" id="2.7.13.3" evidence="2"/>
<sequence length="125" mass="13591">MGDRLALRQALGNLLANAIRYSPEGTTVRLRGGLEGPWVWLAVEDQGPGIDLVDQDRVFQRFWRGDSREGREQGRSGLGLTIVRQIAEAHGGEVKLVSQVDHGSAFALWLPALAPAQPSPPLLES</sequence>
<dbReference type="PROSITE" id="PS50109">
    <property type="entry name" value="HIS_KIN"/>
    <property type="match status" value="1"/>
</dbReference>
<keyword evidence="3" id="KW-0808">Transferase</keyword>
<dbReference type="AlphaFoldDB" id="A0A6J7NZZ6"/>
<evidence type="ECO:0000259" key="6">
    <source>
        <dbReference type="PROSITE" id="PS50109"/>
    </source>
</evidence>
<dbReference type="PRINTS" id="PR00344">
    <property type="entry name" value="BCTRLSENSOR"/>
</dbReference>
<dbReference type="SMART" id="SM00387">
    <property type="entry name" value="HATPase_c"/>
    <property type="match status" value="1"/>
</dbReference>
<dbReference type="CDD" id="cd00075">
    <property type="entry name" value="HATPase"/>
    <property type="match status" value="1"/>
</dbReference>
<dbReference type="GO" id="GO:0000160">
    <property type="term" value="P:phosphorelay signal transduction system"/>
    <property type="evidence" value="ECO:0007669"/>
    <property type="project" value="UniProtKB-KW"/>
</dbReference>
<reference evidence="7" key="1">
    <citation type="submission" date="2020-05" db="EMBL/GenBank/DDBJ databases">
        <authorList>
            <person name="Chiriac C."/>
            <person name="Salcher M."/>
            <person name="Ghai R."/>
            <person name="Kavagutti S V."/>
        </authorList>
    </citation>
    <scope>NUCLEOTIDE SEQUENCE</scope>
</reference>
<dbReference type="Gene3D" id="3.30.565.10">
    <property type="entry name" value="Histidine kinase-like ATPase, C-terminal domain"/>
    <property type="match status" value="1"/>
</dbReference>
<name>A0A6J7NZZ6_9ZZZZ</name>
<dbReference type="Pfam" id="PF02518">
    <property type="entry name" value="HATPase_c"/>
    <property type="match status" value="1"/>
</dbReference>
<accession>A0A6J7NZZ6</accession>
<dbReference type="InterPro" id="IPR003594">
    <property type="entry name" value="HATPase_dom"/>
</dbReference>
<dbReference type="InterPro" id="IPR050736">
    <property type="entry name" value="Sensor_HK_Regulatory"/>
</dbReference>
<proteinExistence type="predicted"/>
<dbReference type="GO" id="GO:0004673">
    <property type="term" value="F:protein histidine kinase activity"/>
    <property type="evidence" value="ECO:0007669"/>
    <property type="project" value="UniProtKB-EC"/>
</dbReference>
<evidence type="ECO:0000256" key="4">
    <source>
        <dbReference type="ARBA" id="ARBA00022777"/>
    </source>
</evidence>
<keyword evidence="5" id="KW-0902">Two-component regulatory system</keyword>
<dbReference type="EMBL" id="CAFBOK010000254">
    <property type="protein sequence ID" value="CAB4997765.1"/>
    <property type="molecule type" value="Genomic_DNA"/>
</dbReference>
<dbReference type="InterPro" id="IPR004358">
    <property type="entry name" value="Sig_transdc_His_kin-like_C"/>
</dbReference>
<organism evidence="7">
    <name type="scientific">freshwater metagenome</name>
    <dbReference type="NCBI Taxonomy" id="449393"/>
    <lineage>
        <taxon>unclassified sequences</taxon>
        <taxon>metagenomes</taxon>
        <taxon>ecological metagenomes</taxon>
    </lineage>
</organism>
<evidence type="ECO:0000256" key="3">
    <source>
        <dbReference type="ARBA" id="ARBA00022679"/>
    </source>
</evidence>
<keyword evidence="4" id="KW-0418">Kinase</keyword>
<dbReference type="SUPFAM" id="SSF55874">
    <property type="entry name" value="ATPase domain of HSP90 chaperone/DNA topoisomerase II/histidine kinase"/>
    <property type="match status" value="1"/>
</dbReference>
<dbReference type="PANTHER" id="PTHR43711">
    <property type="entry name" value="TWO-COMPONENT HISTIDINE KINASE"/>
    <property type="match status" value="1"/>
</dbReference>
<dbReference type="InterPro" id="IPR036890">
    <property type="entry name" value="HATPase_C_sf"/>
</dbReference>
<protein>
    <recommendedName>
        <fullName evidence="2">histidine kinase</fullName>
        <ecNumber evidence="2">2.7.13.3</ecNumber>
    </recommendedName>
</protein>
<dbReference type="InterPro" id="IPR005467">
    <property type="entry name" value="His_kinase_dom"/>
</dbReference>
<evidence type="ECO:0000256" key="2">
    <source>
        <dbReference type="ARBA" id="ARBA00012438"/>
    </source>
</evidence>